<accession>X1ER90</accession>
<reference evidence="1" key="1">
    <citation type="journal article" date="2014" name="Front. Microbiol.">
        <title>High frequency of phylogenetically diverse reductive dehalogenase-homologous genes in deep subseafloor sedimentary metagenomes.</title>
        <authorList>
            <person name="Kawai M."/>
            <person name="Futagami T."/>
            <person name="Toyoda A."/>
            <person name="Takaki Y."/>
            <person name="Nishi S."/>
            <person name="Hori S."/>
            <person name="Arai W."/>
            <person name="Tsubouchi T."/>
            <person name="Morono Y."/>
            <person name="Uchiyama I."/>
            <person name="Ito T."/>
            <person name="Fujiyama A."/>
            <person name="Inagaki F."/>
            <person name="Takami H."/>
        </authorList>
    </citation>
    <scope>NUCLEOTIDE SEQUENCE</scope>
    <source>
        <strain evidence="1">Expedition CK06-06</strain>
    </source>
</reference>
<evidence type="ECO:0000313" key="1">
    <source>
        <dbReference type="EMBL" id="GAH22840.1"/>
    </source>
</evidence>
<dbReference type="EMBL" id="BARU01001978">
    <property type="protein sequence ID" value="GAH22840.1"/>
    <property type="molecule type" value="Genomic_DNA"/>
</dbReference>
<protein>
    <submittedName>
        <fullName evidence="1">Uncharacterized protein</fullName>
    </submittedName>
</protein>
<comment type="caution">
    <text evidence="1">The sequence shown here is derived from an EMBL/GenBank/DDBJ whole genome shotgun (WGS) entry which is preliminary data.</text>
</comment>
<gene>
    <name evidence="1" type="ORF">S03H2_04874</name>
</gene>
<proteinExistence type="predicted"/>
<organism evidence="1">
    <name type="scientific">marine sediment metagenome</name>
    <dbReference type="NCBI Taxonomy" id="412755"/>
    <lineage>
        <taxon>unclassified sequences</taxon>
        <taxon>metagenomes</taxon>
        <taxon>ecological metagenomes</taxon>
    </lineage>
</organism>
<dbReference type="AlphaFoldDB" id="X1ER90"/>
<name>X1ER90_9ZZZZ</name>
<feature type="non-terminal residue" evidence="1">
    <location>
        <position position="1"/>
    </location>
</feature>
<sequence>ASYIITGSETNKKHLGISMYNNKLAASCHDGVGRAQETILECPGDDEEYEYIVEIKFYAGSRVEYWIDKTLRHTQTARIPSGYFHDICFLKIAAANSTTSNSLYIDLSMIELYQPAT</sequence>